<dbReference type="KEGG" id="eke:EK0264_16905"/>
<keyword evidence="4" id="KW-1185">Reference proteome</keyword>
<organism evidence="3 4">
    <name type="scientific">Epidermidibacterium keratini</name>
    <dbReference type="NCBI Taxonomy" id="1891644"/>
    <lineage>
        <taxon>Bacteria</taxon>
        <taxon>Bacillati</taxon>
        <taxon>Actinomycetota</taxon>
        <taxon>Actinomycetes</taxon>
        <taxon>Sporichthyales</taxon>
        <taxon>Sporichthyaceae</taxon>
        <taxon>Epidermidibacterium</taxon>
    </lineage>
</organism>
<dbReference type="SUPFAM" id="SSF51556">
    <property type="entry name" value="Metallo-dependent hydrolases"/>
    <property type="match status" value="1"/>
</dbReference>
<dbReference type="Proteomes" id="UP000463857">
    <property type="component" value="Chromosome"/>
</dbReference>
<accession>A0A7L4YRV2</accession>
<evidence type="ECO:0000256" key="1">
    <source>
        <dbReference type="ARBA" id="ARBA00022801"/>
    </source>
</evidence>
<proteinExistence type="predicted"/>
<dbReference type="RefSeq" id="WP_159546916.1">
    <property type="nucleotide sequence ID" value="NZ_CP047156.1"/>
</dbReference>
<protein>
    <submittedName>
        <fullName evidence="3">Amidohydrolase family protein</fullName>
    </submittedName>
</protein>
<dbReference type="PANTHER" id="PTHR43794">
    <property type="entry name" value="AMINOHYDROLASE SSNA-RELATED"/>
    <property type="match status" value="1"/>
</dbReference>
<dbReference type="OrthoDB" id="3189065at2"/>
<dbReference type="InterPro" id="IPR011059">
    <property type="entry name" value="Metal-dep_hydrolase_composite"/>
</dbReference>
<dbReference type="InterPro" id="IPR050287">
    <property type="entry name" value="MTA/SAH_deaminase"/>
</dbReference>
<dbReference type="SUPFAM" id="SSF51338">
    <property type="entry name" value="Composite domain of metallo-dependent hydrolases"/>
    <property type="match status" value="1"/>
</dbReference>
<feature type="domain" description="Amidohydrolase-related" evidence="2">
    <location>
        <begin position="57"/>
        <end position="404"/>
    </location>
</feature>
<reference evidence="3 4" key="1">
    <citation type="journal article" date="2018" name="Int. J. Syst. Evol. Microbiol.">
        <title>Epidermidibacterium keratini gen. nov., sp. nov., a member of the family Sporichthyaceae, isolated from keratin epidermis.</title>
        <authorList>
            <person name="Lee D.G."/>
            <person name="Trujillo M.E."/>
            <person name="Kang S."/>
            <person name="Nam J.J."/>
            <person name="Kim Y.J."/>
        </authorList>
    </citation>
    <scope>NUCLEOTIDE SEQUENCE [LARGE SCALE GENOMIC DNA]</scope>
    <source>
        <strain evidence="3 4">EPI-7</strain>
    </source>
</reference>
<dbReference type="Gene3D" id="2.30.40.10">
    <property type="entry name" value="Urease, subunit C, domain 1"/>
    <property type="match status" value="1"/>
</dbReference>
<dbReference type="GO" id="GO:0016810">
    <property type="term" value="F:hydrolase activity, acting on carbon-nitrogen (but not peptide) bonds"/>
    <property type="evidence" value="ECO:0007669"/>
    <property type="project" value="InterPro"/>
</dbReference>
<keyword evidence="1 3" id="KW-0378">Hydrolase</keyword>
<dbReference type="EMBL" id="CP047156">
    <property type="protein sequence ID" value="QHC01792.1"/>
    <property type="molecule type" value="Genomic_DNA"/>
</dbReference>
<dbReference type="Gene3D" id="3.20.20.140">
    <property type="entry name" value="Metal-dependent hydrolases"/>
    <property type="match status" value="1"/>
</dbReference>
<evidence type="ECO:0000313" key="4">
    <source>
        <dbReference type="Proteomes" id="UP000463857"/>
    </source>
</evidence>
<dbReference type="CDD" id="cd01298">
    <property type="entry name" value="ATZ_TRZ_like"/>
    <property type="match status" value="1"/>
</dbReference>
<sequence length="437" mass="45364">MSGATLIVADAVLTVDDSRRVVQPGGVLVEDGAIAAVGDPDSLNSSGVEVIEAPGCVVMPGWINTHAHLAMNVFRGLTDDVTLEEFLERLMAAEFQALSPQMVESGVRAALAESIRGGVTSVLDMYFYPQVARDVAAAAGFRLFNGTTFVGDRDPDGTPFDELLARAEEECAQVAAAGGTPWLMPHSAYTLSTDQLVQIADVAARTGARIHTHCAESPGEMALCEAQHGKRPLAVLDDAGLVGPGTVLAHMAQTSAAEIPLLAERGTAVAHCPASNLKLACGIAPIAEMLAGGVLVGLGTDGAASAGSLDLQQSARLAALLAKGVTRDPLQIPAMEAIALGTRHSAQALGRDDLGVLRPGARADLQIIDVGGWSTSPRHDPAAQIIYSATANDVRHVMIDGRFVLRDGVLLTIDAEQARADLEMAAADAREAVSRLV</sequence>
<name>A0A7L4YRV2_9ACTN</name>
<dbReference type="InterPro" id="IPR006680">
    <property type="entry name" value="Amidohydro-rel"/>
</dbReference>
<evidence type="ECO:0000259" key="2">
    <source>
        <dbReference type="Pfam" id="PF01979"/>
    </source>
</evidence>
<dbReference type="PANTHER" id="PTHR43794:SF11">
    <property type="entry name" value="AMIDOHYDROLASE-RELATED DOMAIN-CONTAINING PROTEIN"/>
    <property type="match status" value="1"/>
</dbReference>
<dbReference type="InParanoid" id="A0A7L4YRV2"/>
<dbReference type="AlphaFoldDB" id="A0A7L4YRV2"/>
<dbReference type="InterPro" id="IPR032466">
    <property type="entry name" value="Metal_Hydrolase"/>
</dbReference>
<dbReference type="Pfam" id="PF01979">
    <property type="entry name" value="Amidohydro_1"/>
    <property type="match status" value="1"/>
</dbReference>
<evidence type="ECO:0000313" key="3">
    <source>
        <dbReference type="EMBL" id="QHC01792.1"/>
    </source>
</evidence>
<gene>
    <name evidence="3" type="ORF">EK0264_16905</name>
</gene>